<name>A0A397VR22_9GLOM</name>
<sequence>MLLDMLVVGVEFAEFESHTMSNIRGWCSGLTSLKHRIVEIKTVLESSLALLKRQIIGLEHRTLFSYVELCWNVEPILFSFVDLAMLNFVGMQIRTRVLMMQGTKEKVEVYANKYRIETIEKEVDTAIREIYEELEIYLNETKLQKIWSETVLSQLEWTT</sequence>
<gene>
    <name evidence="1" type="ORF">C2G38_2169213</name>
</gene>
<accession>A0A397VR22</accession>
<proteinExistence type="predicted"/>
<evidence type="ECO:0000313" key="2">
    <source>
        <dbReference type="Proteomes" id="UP000266673"/>
    </source>
</evidence>
<reference evidence="1 2" key="1">
    <citation type="submission" date="2018-06" db="EMBL/GenBank/DDBJ databases">
        <title>Comparative genomics reveals the genomic features of Rhizophagus irregularis, R. cerebriforme, R. diaphanum and Gigaspora rosea, and their symbiotic lifestyle signature.</title>
        <authorList>
            <person name="Morin E."/>
            <person name="San Clemente H."/>
            <person name="Chen E.C.H."/>
            <person name="De La Providencia I."/>
            <person name="Hainaut M."/>
            <person name="Kuo A."/>
            <person name="Kohler A."/>
            <person name="Murat C."/>
            <person name="Tang N."/>
            <person name="Roy S."/>
            <person name="Loubradou J."/>
            <person name="Henrissat B."/>
            <person name="Grigoriev I.V."/>
            <person name="Corradi N."/>
            <person name="Roux C."/>
            <person name="Martin F.M."/>
        </authorList>
    </citation>
    <scope>NUCLEOTIDE SEQUENCE [LARGE SCALE GENOMIC DNA]</scope>
    <source>
        <strain evidence="1 2">DAOM 194757</strain>
    </source>
</reference>
<keyword evidence="2" id="KW-1185">Reference proteome</keyword>
<dbReference type="OrthoDB" id="10005910at2759"/>
<evidence type="ECO:0000313" key="1">
    <source>
        <dbReference type="EMBL" id="RIB24211.1"/>
    </source>
</evidence>
<dbReference type="Proteomes" id="UP000266673">
    <property type="component" value="Unassembled WGS sequence"/>
</dbReference>
<comment type="caution">
    <text evidence="1">The sequence shown here is derived from an EMBL/GenBank/DDBJ whole genome shotgun (WGS) entry which is preliminary data.</text>
</comment>
<dbReference type="EMBL" id="QKWP01000226">
    <property type="protein sequence ID" value="RIB24211.1"/>
    <property type="molecule type" value="Genomic_DNA"/>
</dbReference>
<protein>
    <submittedName>
        <fullName evidence="1">Uncharacterized protein</fullName>
    </submittedName>
</protein>
<organism evidence="1 2">
    <name type="scientific">Gigaspora rosea</name>
    <dbReference type="NCBI Taxonomy" id="44941"/>
    <lineage>
        <taxon>Eukaryota</taxon>
        <taxon>Fungi</taxon>
        <taxon>Fungi incertae sedis</taxon>
        <taxon>Mucoromycota</taxon>
        <taxon>Glomeromycotina</taxon>
        <taxon>Glomeromycetes</taxon>
        <taxon>Diversisporales</taxon>
        <taxon>Gigasporaceae</taxon>
        <taxon>Gigaspora</taxon>
    </lineage>
</organism>
<dbReference type="AlphaFoldDB" id="A0A397VR22"/>